<feature type="domain" description="Penicillin-binding protein dimerisation" evidence="15">
    <location>
        <begin position="54"/>
        <end position="238"/>
    </location>
</feature>
<dbReference type="GO" id="GO:0071972">
    <property type="term" value="F:peptidoglycan L,D-transpeptidase activity"/>
    <property type="evidence" value="ECO:0007669"/>
    <property type="project" value="TreeGrafter"/>
</dbReference>
<protein>
    <submittedName>
        <fullName evidence="16">Penicillin-binding protein 2</fullName>
    </submittedName>
</protein>
<reference evidence="16 17" key="1">
    <citation type="submission" date="2019-06" db="EMBL/GenBank/DDBJ databases">
        <title>Sequencing the genomes of 1000 actinobacteria strains.</title>
        <authorList>
            <person name="Klenk H.-P."/>
        </authorList>
    </citation>
    <scope>NUCLEOTIDE SEQUENCE [LARGE SCALE GENOMIC DNA]</scope>
    <source>
        <strain evidence="16 17">DSM 18935</strain>
    </source>
</reference>
<evidence type="ECO:0000256" key="9">
    <source>
        <dbReference type="ARBA" id="ARBA00022960"/>
    </source>
</evidence>
<keyword evidence="7" id="KW-0812">Transmembrane</keyword>
<evidence type="ECO:0000313" key="17">
    <source>
        <dbReference type="Proteomes" id="UP000315628"/>
    </source>
</evidence>
<dbReference type="InterPro" id="IPR005311">
    <property type="entry name" value="PBP_dimer"/>
</dbReference>
<name>A0A560W7T5_9MICO</name>
<evidence type="ECO:0000256" key="5">
    <source>
        <dbReference type="ARBA" id="ARBA00022519"/>
    </source>
</evidence>
<evidence type="ECO:0000259" key="14">
    <source>
        <dbReference type="Pfam" id="PF00905"/>
    </source>
</evidence>
<evidence type="ECO:0000256" key="7">
    <source>
        <dbReference type="ARBA" id="ARBA00022692"/>
    </source>
</evidence>
<dbReference type="InterPro" id="IPR012338">
    <property type="entry name" value="Beta-lactam/transpept-like"/>
</dbReference>
<keyword evidence="5" id="KW-0997">Cell inner membrane</keyword>
<keyword evidence="8" id="KW-0378">Hydrolase</keyword>
<dbReference type="InterPro" id="IPR050515">
    <property type="entry name" value="Beta-lactam/transpept"/>
</dbReference>
<dbReference type="OrthoDB" id="9789078at2"/>
<dbReference type="GO" id="GO:0006508">
    <property type="term" value="P:proteolysis"/>
    <property type="evidence" value="ECO:0007669"/>
    <property type="project" value="UniProtKB-KW"/>
</dbReference>
<dbReference type="RefSeq" id="WP_144857779.1">
    <property type="nucleotide sequence ID" value="NZ_BAAAYT010000002.1"/>
</dbReference>
<dbReference type="GO" id="GO:0009002">
    <property type="term" value="F:serine-type D-Ala-D-Ala carboxypeptidase activity"/>
    <property type="evidence" value="ECO:0007669"/>
    <property type="project" value="InterPro"/>
</dbReference>
<dbReference type="GO" id="GO:0008360">
    <property type="term" value="P:regulation of cell shape"/>
    <property type="evidence" value="ECO:0007669"/>
    <property type="project" value="UniProtKB-KW"/>
</dbReference>
<accession>A0A560W7T5</accession>
<dbReference type="Proteomes" id="UP000315628">
    <property type="component" value="Unassembled WGS sequence"/>
</dbReference>
<keyword evidence="13" id="KW-0961">Cell wall biogenesis/degradation</keyword>
<keyword evidence="12" id="KW-0472">Membrane</keyword>
<evidence type="ECO:0000256" key="1">
    <source>
        <dbReference type="ARBA" id="ARBA00004167"/>
    </source>
</evidence>
<evidence type="ECO:0000256" key="12">
    <source>
        <dbReference type="ARBA" id="ARBA00023136"/>
    </source>
</evidence>
<keyword evidence="17" id="KW-1185">Reference proteome</keyword>
<evidence type="ECO:0000256" key="4">
    <source>
        <dbReference type="ARBA" id="ARBA00022475"/>
    </source>
</evidence>
<dbReference type="SUPFAM" id="SSF56519">
    <property type="entry name" value="Penicillin binding protein dimerisation domain"/>
    <property type="match status" value="1"/>
</dbReference>
<evidence type="ECO:0000313" key="16">
    <source>
        <dbReference type="EMBL" id="TWD13703.1"/>
    </source>
</evidence>
<dbReference type="InterPro" id="IPR036138">
    <property type="entry name" value="PBP_dimer_sf"/>
</dbReference>
<dbReference type="Pfam" id="PF03717">
    <property type="entry name" value="PBP_dimer"/>
    <property type="match status" value="1"/>
</dbReference>
<dbReference type="GO" id="GO:0005886">
    <property type="term" value="C:plasma membrane"/>
    <property type="evidence" value="ECO:0007669"/>
    <property type="project" value="UniProtKB-SubCell"/>
</dbReference>
<dbReference type="InterPro" id="IPR001460">
    <property type="entry name" value="PCN-bd_Tpept"/>
</dbReference>
<keyword evidence="9" id="KW-0133">Cell shape</keyword>
<proteinExistence type="inferred from homology"/>
<organism evidence="16 17">
    <name type="scientific">Marihabitans asiaticum</name>
    <dbReference type="NCBI Taxonomy" id="415218"/>
    <lineage>
        <taxon>Bacteria</taxon>
        <taxon>Bacillati</taxon>
        <taxon>Actinomycetota</taxon>
        <taxon>Actinomycetes</taxon>
        <taxon>Micrococcales</taxon>
        <taxon>Intrasporangiaceae</taxon>
        <taxon>Marihabitans</taxon>
    </lineage>
</organism>
<keyword evidence="11" id="KW-1133">Transmembrane helix</keyword>
<dbReference type="InterPro" id="IPR017790">
    <property type="entry name" value="Penicillin-binding_protein_2"/>
</dbReference>
<evidence type="ECO:0000256" key="8">
    <source>
        <dbReference type="ARBA" id="ARBA00022801"/>
    </source>
</evidence>
<dbReference type="NCBIfam" id="TIGR03423">
    <property type="entry name" value="pbp2_mrdA"/>
    <property type="match status" value="1"/>
</dbReference>
<dbReference type="Gene3D" id="3.90.1310.10">
    <property type="entry name" value="Penicillin-binding protein 2a (Domain 2)"/>
    <property type="match status" value="1"/>
</dbReference>
<evidence type="ECO:0000256" key="13">
    <source>
        <dbReference type="ARBA" id="ARBA00023316"/>
    </source>
</evidence>
<dbReference type="EMBL" id="VIUW01000004">
    <property type="protein sequence ID" value="TWD13703.1"/>
    <property type="molecule type" value="Genomic_DNA"/>
</dbReference>
<dbReference type="Pfam" id="PF00905">
    <property type="entry name" value="Transpeptidase"/>
    <property type="match status" value="1"/>
</dbReference>
<evidence type="ECO:0000256" key="11">
    <source>
        <dbReference type="ARBA" id="ARBA00022989"/>
    </source>
</evidence>
<feature type="domain" description="Penicillin-binding protein transpeptidase" evidence="14">
    <location>
        <begin position="283"/>
        <end position="651"/>
    </location>
</feature>
<gene>
    <name evidence="16" type="ORF">FB557_2333</name>
</gene>
<dbReference type="PANTHER" id="PTHR30627">
    <property type="entry name" value="PEPTIDOGLYCAN D,D-TRANSPEPTIDASE"/>
    <property type="match status" value="1"/>
</dbReference>
<comment type="similarity">
    <text evidence="3">Belongs to the transpeptidase family.</text>
</comment>
<keyword evidence="4" id="KW-1003">Cell membrane</keyword>
<keyword evidence="10" id="KW-0573">Peptidoglycan synthesis</keyword>
<dbReference type="SUPFAM" id="SSF56601">
    <property type="entry name" value="beta-lactamase/transpeptidase-like"/>
    <property type="match status" value="1"/>
</dbReference>
<dbReference type="GO" id="GO:0071555">
    <property type="term" value="P:cell wall organization"/>
    <property type="evidence" value="ECO:0007669"/>
    <property type="project" value="UniProtKB-KW"/>
</dbReference>
<dbReference type="GO" id="GO:0008658">
    <property type="term" value="F:penicillin binding"/>
    <property type="evidence" value="ECO:0007669"/>
    <property type="project" value="InterPro"/>
</dbReference>
<sequence>MRGPHLHGRLLAIFAVFAVLLTTLVGRLGQLQLTDRAELAASAPVSSTKTVYRPAPRGRILDRHGTPLADNAVRVDVTLDRAALADLDDGGEGVIRRLAAALGTERTSLRDRMTLCGAPGAAPPPRCWAGSPYEPVTVAEGVDAEVALGLGERAERFPGVAVTTTAVRRDRDRPLAPQVLGYLTRAGEEDVQTSDGEIQAGAVVGRAGLEQQYDEQLRGTAGRAEVRVDARGIVIKTLSSQEAVPGEDVVTTLDADLQRATEDVLAGAVTDARARGLAADEAAAVVLDLRDGGVLASASLPTYDPSVWTGGISQAEYRRLTAEPESSPLTDRVVAASYPPASTFKVVSLPAAARSGVDLDEPVRCSSSVRIGDRTFRNFESRAYGTISWRKAIEVSCDTVFYEAAASIWDEAGGLSGDDADDVLVRSARAFGLGERTGIDLPGEVSGRVPDRGWKQAYWEETKDETCRRAREGYPEVSSRARADYLKEVAEESCERGHQFRPGDEVNLSIGQGDMLATPVQMAQVYGAIATGGEVRAPRIVSETRSPEGERTPIASGERTRVDLDEAVVDTLRPALEDVVRQGTAAGAFAGFDTDRWPVAGKTGTAEVFGEEDTAWFVSYAPADEPRYVVAVVIGEGGTGGGSAAGAAREIHEELRRLED</sequence>
<dbReference type="Gene3D" id="3.40.710.10">
    <property type="entry name" value="DD-peptidase/beta-lactamase superfamily"/>
    <property type="match status" value="1"/>
</dbReference>
<evidence type="ECO:0000256" key="10">
    <source>
        <dbReference type="ARBA" id="ARBA00022984"/>
    </source>
</evidence>
<evidence type="ECO:0000256" key="6">
    <source>
        <dbReference type="ARBA" id="ARBA00022670"/>
    </source>
</evidence>
<evidence type="ECO:0000256" key="3">
    <source>
        <dbReference type="ARBA" id="ARBA00007171"/>
    </source>
</evidence>
<evidence type="ECO:0000256" key="2">
    <source>
        <dbReference type="ARBA" id="ARBA00004236"/>
    </source>
</evidence>
<dbReference type="AlphaFoldDB" id="A0A560W7T5"/>
<dbReference type="PANTHER" id="PTHR30627:SF2">
    <property type="entry name" value="PEPTIDOGLYCAN D,D-TRANSPEPTIDASE MRDA"/>
    <property type="match status" value="1"/>
</dbReference>
<keyword evidence="6" id="KW-0645">Protease</keyword>
<dbReference type="GO" id="GO:0009252">
    <property type="term" value="P:peptidoglycan biosynthetic process"/>
    <property type="evidence" value="ECO:0007669"/>
    <property type="project" value="UniProtKB-KW"/>
</dbReference>
<comment type="caution">
    <text evidence="16">The sequence shown here is derived from an EMBL/GenBank/DDBJ whole genome shotgun (WGS) entry which is preliminary data.</text>
</comment>
<evidence type="ECO:0000259" key="15">
    <source>
        <dbReference type="Pfam" id="PF03717"/>
    </source>
</evidence>
<comment type="subcellular location">
    <subcellularLocation>
        <location evidence="2">Cell membrane</location>
    </subcellularLocation>
    <subcellularLocation>
        <location evidence="1">Membrane</location>
        <topology evidence="1">Single-pass membrane protein</topology>
    </subcellularLocation>
</comment>